<dbReference type="EMBL" id="CAUJNA010002429">
    <property type="protein sequence ID" value="CAJ1392849.1"/>
    <property type="molecule type" value="Genomic_DNA"/>
</dbReference>
<gene>
    <name evidence="1" type="ORF">EVOR1521_LOCUS17847</name>
</gene>
<evidence type="ECO:0000313" key="1">
    <source>
        <dbReference type="EMBL" id="CAJ1392849.1"/>
    </source>
</evidence>
<proteinExistence type="predicted"/>
<evidence type="ECO:0000313" key="2">
    <source>
        <dbReference type="Proteomes" id="UP001178507"/>
    </source>
</evidence>
<protein>
    <submittedName>
        <fullName evidence="1">Uncharacterized protein</fullName>
    </submittedName>
</protein>
<reference evidence="1" key="1">
    <citation type="submission" date="2023-08" db="EMBL/GenBank/DDBJ databases">
        <authorList>
            <person name="Chen Y."/>
            <person name="Shah S."/>
            <person name="Dougan E. K."/>
            <person name="Thang M."/>
            <person name="Chan C."/>
        </authorList>
    </citation>
    <scope>NUCLEOTIDE SEQUENCE</scope>
</reference>
<dbReference type="Proteomes" id="UP001178507">
    <property type="component" value="Unassembled WGS sequence"/>
</dbReference>
<sequence length="103" mass="11260">MCLIPKTLSEVHEFSLPNGNSRRWRWCVSLSLCRSSCGDAGGFGEQRHGGPAKSEAWCLCPEQDETMGTWDIWTSVGFTRSCHVANCSIVKPAPSSAGNKNKN</sequence>
<dbReference type="AlphaFoldDB" id="A0AA36IUB3"/>
<keyword evidence="2" id="KW-1185">Reference proteome</keyword>
<accession>A0AA36IUB3</accession>
<organism evidence="1 2">
    <name type="scientific">Effrenium voratum</name>
    <dbReference type="NCBI Taxonomy" id="2562239"/>
    <lineage>
        <taxon>Eukaryota</taxon>
        <taxon>Sar</taxon>
        <taxon>Alveolata</taxon>
        <taxon>Dinophyceae</taxon>
        <taxon>Suessiales</taxon>
        <taxon>Symbiodiniaceae</taxon>
        <taxon>Effrenium</taxon>
    </lineage>
</organism>
<comment type="caution">
    <text evidence="1">The sequence shown here is derived from an EMBL/GenBank/DDBJ whole genome shotgun (WGS) entry which is preliminary data.</text>
</comment>
<name>A0AA36IUB3_9DINO</name>